<evidence type="ECO:0000313" key="3">
    <source>
        <dbReference type="Proteomes" id="UP000244173"/>
    </source>
</evidence>
<dbReference type="STRING" id="1122240.GCA_000620105_00960"/>
<evidence type="ECO:0000313" key="2">
    <source>
        <dbReference type="EMBL" id="AVY92875.1"/>
    </source>
</evidence>
<dbReference type="Pfam" id="PF07157">
    <property type="entry name" value="DNA_circ_N"/>
    <property type="match status" value="1"/>
</dbReference>
<dbReference type="Proteomes" id="UP000244173">
    <property type="component" value="Chromosome"/>
</dbReference>
<dbReference type="KEGG" id="maer:DAI18_01575"/>
<proteinExistence type="predicted"/>
<dbReference type="EMBL" id="CP028519">
    <property type="protein sequence ID" value="AVY92875.1"/>
    <property type="molecule type" value="Genomic_DNA"/>
</dbReference>
<organism evidence="2 3">
    <name type="scientific">Microvirgula aerodenitrificans</name>
    <dbReference type="NCBI Taxonomy" id="57480"/>
    <lineage>
        <taxon>Bacteria</taxon>
        <taxon>Pseudomonadati</taxon>
        <taxon>Pseudomonadota</taxon>
        <taxon>Betaproteobacteria</taxon>
        <taxon>Neisseriales</taxon>
        <taxon>Aquaspirillaceae</taxon>
        <taxon>Microvirgula</taxon>
    </lineage>
</organism>
<dbReference type="OrthoDB" id="378644at2"/>
<dbReference type="RefSeq" id="WP_028498370.1">
    <property type="nucleotide sequence ID" value="NZ_CALFSO010000029.1"/>
</dbReference>
<keyword evidence="3" id="KW-1185">Reference proteome</keyword>
<evidence type="ECO:0000259" key="1">
    <source>
        <dbReference type="Pfam" id="PF07157"/>
    </source>
</evidence>
<dbReference type="AlphaFoldDB" id="A0A2U3THI2"/>
<sequence length="426" mass="45075">MAWEYTLLDASFRGVPFDCLETEDSASRAVASHEYPYLDGADVEDLGRKARTVKITAFFHGDSYESRLQTLLAVLDQGGTGELIHPVFGSIKDALPTGYTISHKGETPDSCTVVLNFTEATPGNPFFVRQLPLQLADVISLLMSAAFGNGAGAFSSVFDTLKGIKNNLARLNALRSVLTGTLSNIRSQISGVIGTTLDMIDYPRAFASDVVGMMRGMAEQCGFGSGAVLSDWKSLVRQFDGVVQLPARVAAGTVSTTAGSSGSGSAAANAAVQPVGAHADDVALVTAMVRVAASTALAETAGQIFAAEAEQPTLSPQEIEQISNDVRESLQASIDAWRDLLPVETARPVTESLKDAALGVQRAAVSVIDVLPPLVTRRVEAPGNLHLLAFRWYGDYSRAGELARLNPTLINPNGLQTGDTLNAYAR</sequence>
<feature type="domain" description="DNA circulation N-terminal" evidence="1">
    <location>
        <begin position="7"/>
        <end position="92"/>
    </location>
</feature>
<protein>
    <submittedName>
        <fullName evidence="2">Multidrug DMT transporter permease</fullName>
    </submittedName>
</protein>
<reference evidence="2 3" key="1">
    <citation type="submission" date="2018-04" db="EMBL/GenBank/DDBJ databases">
        <title>Denitrifier Microvirgula.</title>
        <authorList>
            <person name="Anderson E."/>
            <person name="Jang J."/>
            <person name="Ishii S."/>
        </authorList>
    </citation>
    <scope>NUCLEOTIDE SEQUENCE [LARGE SCALE GENOMIC DNA]</scope>
    <source>
        <strain evidence="2 3">BE2.4</strain>
    </source>
</reference>
<dbReference type="InterPro" id="IPR009826">
    <property type="entry name" value="DNA_circ_N"/>
</dbReference>
<gene>
    <name evidence="2" type="ORF">DAI18_01575</name>
</gene>
<accession>A0A2U3THI2</accession>
<name>A0A2U3THI2_9NEIS</name>